<keyword evidence="1" id="KW-0479">Metal-binding</keyword>
<dbReference type="EMBL" id="BAABDC010000002">
    <property type="protein sequence ID" value="GAA3700929.1"/>
    <property type="molecule type" value="Genomic_DNA"/>
</dbReference>
<feature type="chain" id="PRO_5047518179" description="Sulfocyanin-like C-terminal domain-containing protein" evidence="2">
    <location>
        <begin position="22"/>
        <end position="203"/>
    </location>
</feature>
<reference evidence="5" key="1">
    <citation type="journal article" date="2019" name="Int. J. Syst. Evol. Microbiol.">
        <title>The Global Catalogue of Microorganisms (GCM) 10K type strain sequencing project: providing services to taxonomists for standard genome sequencing and annotation.</title>
        <authorList>
            <consortium name="The Broad Institute Genomics Platform"/>
            <consortium name="The Broad Institute Genome Sequencing Center for Infectious Disease"/>
            <person name="Wu L."/>
            <person name="Ma J."/>
        </authorList>
    </citation>
    <scope>NUCLEOTIDE SEQUENCE [LARGE SCALE GENOMIC DNA]</scope>
    <source>
        <strain evidence="5">JCM 17125</strain>
    </source>
</reference>
<comment type="caution">
    <text evidence="4">The sequence shown here is derived from an EMBL/GenBank/DDBJ whole genome shotgun (WGS) entry which is preliminary data.</text>
</comment>
<evidence type="ECO:0000313" key="4">
    <source>
        <dbReference type="EMBL" id="GAA3700929.1"/>
    </source>
</evidence>
<name>A0ABP7D593_9MICO</name>
<evidence type="ECO:0000313" key="5">
    <source>
        <dbReference type="Proteomes" id="UP001501468"/>
    </source>
</evidence>
<dbReference type="Gene3D" id="2.60.40.420">
    <property type="entry name" value="Cupredoxins - blue copper proteins"/>
    <property type="match status" value="1"/>
</dbReference>
<dbReference type="Proteomes" id="UP001501468">
    <property type="component" value="Unassembled WGS sequence"/>
</dbReference>
<sequence length="203" mass="20160">MARRVSPRSWLAAAAAGAVLAGCSTTNVTLGPGGGMSGGRSGLRAASTPAAHMAAPLSCNAPADLPGERVTVTLVDMGMSRMMGGVAPMGARMLLTAEPATVHSGQVSLVVDNTGWRTHELVVLPLAAGAGAGQRVVGSDGKVDETGSLGEASRSCAAGAGDGIVSGAVGWVTVTLSPGHYELVCNLQNHYANGMRQALVVTG</sequence>
<dbReference type="InterPro" id="IPR049544">
    <property type="entry name" value="SoxE-like_C"/>
</dbReference>
<gene>
    <name evidence="4" type="ORF">GCM10022399_16770</name>
</gene>
<dbReference type="RefSeq" id="WP_344944289.1">
    <property type="nucleotide sequence ID" value="NZ_BAABDC010000002.1"/>
</dbReference>
<evidence type="ECO:0000259" key="3">
    <source>
        <dbReference type="Pfam" id="PF06525"/>
    </source>
</evidence>
<keyword evidence="2" id="KW-0732">Signal</keyword>
<organism evidence="4 5">
    <name type="scientific">Terrabacter ginsenosidimutans</name>
    <dbReference type="NCBI Taxonomy" id="490575"/>
    <lineage>
        <taxon>Bacteria</taxon>
        <taxon>Bacillati</taxon>
        <taxon>Actinomycetota</taxon>
        <taxon>Actinomycetes</taxon>
        <taxon>Micrococcales</taxon>
        <taxon>Intrasporangiaceae</taxon>
        <taxon>Terrabacter</taxon>
    </lineage>
</organism>
<dbReference type="Pfam" id="PF06525">
    <property type="entry name" value="SoxE"/>
    <property type="match status" value="1"/>
</dbReference>
<dbReference type="InterPro" id="IPR033138">
    <property type="entry name" value="Cu_oxidase_CS"/>
</dbReference>
<feature type="domain" description="Sulfocyanin-like C-terminal" evidence="3">
    <location>
        <begin position="108"/>
        <end position="202"/>
    </location>
</feature>
<dbReference type="PROSITE" id="PS51257">
    <property type="entry name" value="PROKAR_LIPOPROTEIN"/>
    <property type="match status" value="1"/>
</dbReference>
<evidence type="ECO:0000256" key="1">
    <source>
        <dbReference type="ARBA" id="ARBA00022723"/>
    </source>
</evidence>
<dbReference type="InterPro" id="IPR008972">
    <property type="entry name" value="Cupredoxin"/>
</dbReference>
<protein>
    <recommendedName>
        <fullName evidence="3">Sulfocyanin-like C-terminal domain-containing protein</fullName>
    </recommendedName>
</protein>
<feature type="signal peptide" evidence="2">
    <location>
        <begin position="1"/>
        <end position="21"/>
    </location>
</feature>
<dbReference type="PROSITE" id="PS00079">
    <property type="entry name" value="MULTICOPPER_OXIDASE1"/>
    <property type="match status" value="1"/>
</dbReference>
<accession>A0ABP7D593</accession>
<dbReference type="SUPFAM" id="SSF49503">
    <property type="entry name" value="Cupredoxins"/>
    <property type="match status" value="1"/>
</dbReference>
<evidence type="ECO:0000256" key="2">
    <source>
        <dbReference type="SAM" id="SignalP"/>
    </source>
</evidence>
<proteinExistence type="predicted"/>
<keyword evidence="5" id="KW-1185">Reference proteome</keyword>